<proteinExistence type="predicted"/>
<dbReference type="Proteomes" id="UP001162501">
    <property type="component" value="Chromosome 13"/>
</dbReference>
<reference evidence="1" key="1">
    <citation type="submission" date="2023-05" db="EMBL/GenBank/DDBJ databases">
        <authorList>
            <consortium name="ELIXIR-Norway"/>
        </authorList>
    </citation>
    <scope>NUCLEOTIDE SEQUENCE</scope>
</reference>
<reference evidence="1" key="2">
    <citation type="submission" date="2025-03" db="EMBL/GenBank/DDBJ databases">
        <authorList>
            <consortium name="ELIXIR-Norway"/>
            <consortium name="Elixir Norway"/>
        </authorList>
    </citation>
    <scope>NUCLEOTIDE SEQUENCE</scope>
</reference>
<evidence type="ECO:0000313" key="2">
    <source>
        <dbReference type="Proteomes" id="UP001162501"/>
    </source>
</evidence>
<name>A0AC59YE05_RANTA</name>
<evidence type="ECO:0000313" key="1">
    <source>
        <dbReference type="EMBL" id="CAM9611546.1"/>
    </source>
</evidence>
<protein>
    <submittedName>
        <fullName evidence="1">Uncharacterized protein</fullName>
    </submittedName>
</protein>
<gene>
    <name evidence="1" type="ORF">MRATA1EN22A_LOCUS4973</name>
</gene>
<accession>A0AC59YE05</accession>
<organism evidence="1 2">
    <name type="scientific">Rangifer tarandus platyrhynchus</name>
    <name type="common">Svalbard reindeer</name>
    <dbReference type="NCBI Taxonomy" id="3082113"/>
    <lineage>
        <taxon>Eukaryota</taxon>
        <taxon>Metazoa</taxon>
        <taxon>Chordata</taxon>
        <taxon>Craniata</taxon>
        <taxon>Vertebrata</taxon>
        <taxon>Euteleostomi</taxon>
        <taxon>Mammalia</taxon>
        <taxon>Eutheria</taxon>
        <taxon>Laurasiatheria</taxon>
        <taxon>Artiodactyla</taxon>
        <taxon>Ruminantia</taxon>
        <taxon>Pecora</taxon>
        <taxon>Cervidae</taxon>
        <taxon>Odocoileinae</taxon>
        <taxon>Rangifer</taxon>
    </lineage>
</organism>
<sequence>MAASGIPASVCGDKWQLSHKCLSLGENGVSSHRPPPRPPSWPGHSESRLPSTEKSTKTRDRGRESERTRSLERAADGGGVGSRQPTEGRVSPFARARPPGSPHLLAPTCGLAPLAWDPSCGGEPGSLSFPILGEAGPNRLPPARDRRPWSCGSDRLTVPWGPVVTSMCVCFGGGEGGRGEGS</sequence>
<dbReference type="EMBL" id="OX596097">
    <property type="protein sequence ID" value="CAM9611546.1"/>
    <property type="molecule type" value="Genomic_DNA"/>
</dbReference>